<evidence type="ECO:0000313" key="1">
    <source>
        <dbReference type="EMBL" id="RDE95625.1"/>
    </source>
</evidence>
<dbReference type="RefSeq" id="WP_111314976.1">
    <property type="nucleotide sequence ID" value="NZ_QEPW01000003.1"/>
</dbReference>
<proteinExistence type="predicted"/>
<name>A0A369Z9C5_HAEPA</name>
<reference evidence="1 2" key="1">
    <citation type="submission" date="2018-05" db="EMBL/GenBank/DDBJ databases">
        <title>Draft Genome Sequences for a Diverse set of 7 Haemophilus Species.</title>
        <authorList>
            <person name="Nichols M."/>
            <person name="Topaz N."/>
            <person name="Wang X."/>
            <person name="Wang X."/>
            <person name="Boxrud D."/>
        </authorList>
    </citation>
    <scope>NUCLEOTIDE SEQUENCE [LARGE SCALE GENOMIC DNA]</scope>
    <source>
        <strain evidence="1 2">C2008001710</strain>
    </source>
</reference>
<sequence>MPADFNLNGLHNAYNEAISRGDFTFAFEISMPPGRFIFFMFFAENDKKSKDLLYLYLQNTNKLEQIKLYGNHQNGNFEIYFSDKLKEAIRAELEIVNGRNGPFNLYNFFEELNRNIPQHLPAQAQIAILRQYYPNIQTGIPRIVNDEDKIYWMGFMRPQGGVPREQTLRKLYIHTECNHQQIDCLLKAIEPYGLTLRWTDNPDRAKNVDFVSMINELNQYRARNVN</sequence>
<gene>
    <name evidence="1" type="ORF">DPV87_02325</name>
</gene>
<comment type="caution">
    <text evidence="1">The sequence shown here is derived from an EMBL/GenBank/DDBJ whole genome shotgun (WGS) entry which is preliminary data.</text>
</comment>
<protein>
    <submittedName>
        <fullName evidence="1">Uncharacterized protein</fullName>
    </submittedName>
</protein>
<accession>A0A369Z9C5</accession>
<dbReference type="AlphaFoldDB" id="A0A369Z9C5"/>
<organism evidence="1 2">
    <name type="scientific">Haemophilus parainfluenzae</name>
    <dbReference type="NCBI Taxonomy" id="729"/>
    <lineage>
        <taxon>Bacteria</taxon>
        <taxon>Pseudomonadati</taxon>
        <taxon>Pseudomonadota</taxon>
        <taxon>Gammaproteobacteria</taxon>
        <taxon>Pasteurellales</taxon>
        <taxon>Pasteurellaceae</taxon>
        <taxon>Haemophilus</taxon>
    </lineage>
</organism>
<evidence type="ECO:0000313" key="2">
    <source>
        <dbReference type="Proteomes" id="UP000253910"/>
    </source>
</evidence>
<dbReference type="Proteomes" id="UP000253910">
    <property type="component" value="Unassembled WGS sequence"/>
</dbReference>
<dbReference type="EMBL" id="QEPW01000003">
    <property type="protein sequence ID" value="RDE95625.1"/>
    <property type="molecule type" value="Genomic_DNA"/>
</dbReference>